<dbReference type="EMBL" id="HBIV01035781">
    <property type="protein sequence ID" value="CAE0673810.1"/>
    <property type="molecule type" value="Transcribed_RNA"/>
</dbReference>
<proteinExistence type="predicted"/>
<dbReference type="PANTHER" id="PTHR45750">
    <property type="entry name" value="GH11602P"/>
    <property type="match status" value="1"/>
</dbReference>
<name>A0A6U2WZ63_9EUKA</name>
<dbReference type="SUPFAM" id="SSF55729">
    <property type="entry name" value="Acyl-CoA N-acyltransferases (Nat)"/>
    <property type="match status" value="1"/>
</dbReference>
<dbReference type="InterPro" id="IPR037800">
    <property type="entry name" value="GCN5"/>
</dbReference>
<dbReference type="Pfam" id="PF00583">
    <property type="entry name" value="Acetyltransf_1"/>
    <property type="match status" value="1"/>
</dbReference>
<dbReference type="GO" id="GO:0010484">
    <property type="term" value="F:histone H3 acetyltransferase activity"/>
    <property type="evidence" value="ECO:0007669"/>
    <property type="project" value="TreeGrafter"/>
</dbReference>
<dbReference type="GO" id="GO:0000123">
    <property type="term" value="C:histone acetyltransferase complex"/>
    <property type="evidence" value="ECO:0007669"/>
    <property type="project" value="TreeGrafter"/>
</dbReference>
<sequence>MALTSLRRIFADELPKFGIENLKTLTYSKECSTLLLRKNAEVLGGMVYRILPNAAAELCLCAIHKNHHCKGYGTFMMRAFQRHLFANNITSIVTAADQGAVGWFRKMDFRHESEENKWKGIIKEIKHGVFMMCKLQLVIGKNSTRPSRDF</sequence>
<keyword evidence="1" id="KW-0539">Nucleus</keyword>
<evidence type="ECO:0000313" key="3">
    <source>
        <dbReference type="EMBL" id="CAE0673810.1"/>
    </source>
</evidence>
<dbReference type="Gene3D" id="3.40.630.30">
    <property type="match status" value="1"/>
</dbReference>
<dbReference type="CDD" id="cd04301">
    <property type="entry name" value="NAT_SF"/>
    <property type="match status" value="1"/>
</dbReference>
<dbReference type="InterPro" id="IPR000182">
    <property type="entry name" value="GNAT_dom"/>
</dbReference>
<protein>
    <recommendedName>
        <fullName evidence="2">N-acetyltransferase domain-containing protein</fullName>
    </recommendedName>
</protein>
<dbReference type="PROSITE" id="PS51186">
    <property type="entry name" value="GNAT"/>
    <property type="match status" value="1"/>
</dbReference>
<evidence type="ECO:0000259" key="2">
    <source>
        <dbReference type="PROSITE" id="PS51186"/>
    </source>
</evidence>
<organism evidence="3">
    <name type="scientific">Lotharella globosa</name>
    <dbReference type="NCBI Taxonomy" id="91324"/>
    <lineage>
        <taxon>Eukaryota</taxon>
        <taxon>Sar</taxon>
        <taxon>Rhizaria</taxon>
        <taxon>Cercozoa</taxon>
        <taxon>Chlorarachniophyceae</taxon>
        <taxon>Lotharella</taxon>
    </lineage>
</organism>
<dbReference type="AlphaFoldDB" id="A0A6U2WZ63"/>
<reference evidence="3" key="1">
    <citation type="submission" date="2021-01" db="EMBL/GenBank/DDBJ databases">
        <authorList>
            <person name="Corre E."/>
            <person name="Pelletier E."/>
            <person name="Niang G."/>
            <person name="Scheremetjew M."/>
            <person name="Finn R."/>
            <person name="Kale V."/>
            <person name="Holt S."/>
            <person name="Cochrane G."/>
            <person name="Meng A."/>
            <person name="Brown T."/>
            <person name="Cohen L."/>
        </authorList>
    </citation>
    <scope>NUCLEOTIDE SEQUENCE</scope>
    <source>
        <strain evidence="3">CCCM811</strain>
    </source>
</reference>
<dbReference type="PANTHER" id="PTHR45750:SF3">
    <property type="entry name" value="HISTONE ACETYLTRANSFERASE"/>
    <property type="match status" value="1"/>
</dbReference>
<feature type="domain" description="N-acetyltransferase" evidence="2">
    <location>
        <begin position="1"/>
        <end position="136"/>
    </location>
</feature>
<accession>A0A6U2WZ63</accession>
<dbReference type="InterPro" id="IPR016181">
    <property type="entry name" value="Acyl_CoA_acyltransferase"/>
</dbReference>
<evidence type="ECO:0000256" key="1">
    <source>
        <dbReference type="ARBA" id="ARBA00023242"/>
    </source>
</evidence>
<gene>
    <name evidence="3" type="ORF">LGLO00237_LOCUS25540</name>
</gene>
<dbReference type="GO" id="GO:0045944">
    <property type="term" value="P:positive regulation of transcription by RNA polymerase II"/>
    <property type="evidence" value="ECO:0007669"/>
    <property type="project" value="TreeGrafter"/>
</dbReference>